<keyword evidence="2" id="KW-0238">DNA-binding</keyword>
<dbReference type="GO" id="GO:0043565">
    <property type="term" value="F:sequence-specific DNA binding"/>
    <property type="evidence" value="ECO:0007669"/>
    <property type="project" value="InterPro"/>
</dbReference>
<dbReference type="InterPro" id="IPR020449">
    <property type="entry name" value="Tscrpt_reg_AraC-type_HTH"/>
</dbReference>
<reference evidence="5" key="1">
    <citation type="submission" date="2011-09" db="EMBL/GenBank/DDBJ databases">
        <title>The permanent draft genome of Mucilaginibacter paludis DSM 18603.</title>
        <authorList>
            <consortium name="US DOE Joint Genome Institute (JGI-PGF)"/>
            <person name="Lucas S."/>
            <person name="Han J."/>
            <person name="Lapidus A."/>
            <person name="Bruce D."/>
            <person name="Goodwin L."/>
            <person name="Pitluck S."/>
            <person name="Peters L."/>
            <person name="Kyrpides N."/>
            <person name="Mavromatis K."/>
            <person name="Ivanova N."/>
            <person name="Mikhailova N."/>
            <person name="Held B."/>
            <person name="Detter J.C."/>
            <person name="Tapia R."/>
            <person name="Han C."/>
            <person name="Land M."/>
            <person name="Hauser L."/>
            <person name="Markowitz V."/>
            <person name="Cheng J.-F."/>
            <person name="Hugenholtz P."/>
            <person name="Woyke T."/>
            <person name="Wu D."/>
            <person name="Tindall B."/>
            <person name="Brambilla E."/>
            <person name="Klenk H.-P."/>
            <person name="Eisen J.A."/>
        </authorList>
    </citation>
    <scope>NUCLEOTIDE SEQUENCE [LARGE SCALE GENOMIC DNA]</scope>
    <source>
        <strain evidence="5">DSM 18603</strain>
    </source>
</reference>
<dbReference type="OrthoDB" id="9816011at2"/>
<dbReference type="Gene3D" id="1.10.10.60">
    <property type="entry name" value="Homeodomain-like"/>
    <property type="match status" value="2"/>
</dbReference>
<dbReference type="PROSITE" id="PS01124">
    <property type="entry name" value="HTH_ARAC_FAMILY_2"/>
    <property type="match status" value="1"/>
</dbReference>
<dbReference type="PANTHER" id="PTHR40055">
    <property type="entry name" value="TRANSCRIPTIONAL REGULATOR YGIV-RELATED"/>
    <property type="match status" value="1"/>
</dbReference>
<dbReference type="eggNOG" id="COG3449">
    <property type="taxonomic scope" value="Bacteria"/>
</dbReference>
<dbReference type="Proteomes" id="UP000002774">
    <property type="component" value="Chromosome"/>
</dbReference>
<feature type="domain" description="HTH araC/xylS-type" evidence="4">
    <location>
        <begin position="18"/>
        <end position="117"/>
    </location>
</feature>
<keyword evidence="6" id="KW-1185">Reference proteome</keyword>
<dbReference type="STRING" id="714943.Mucpa_5060"/>
<dbReference type="PRINTS" id="PR00032">
    <property type="entry name" value="HTHARAC"/>
</dbReference>
<dbReference type="eggNOG" id="COG2207">
    <property type="taxonomic scope" value="Bacteria"/>
</dbReference>
<keyword evidence="1" id="KW-0805">Transcription regulation</keyword>
<proteinExistence type="predicted"/>
<evidence type="ECO:0000256" key="1">
    <source>
        <dbReference type="ARBA" id="ARBA00023015"/>
    </source>
</evidence>
<name>H1YAL8_9SPHI</name>
<dbReference type="InterPro" id="IPR018060">
    <property type="entry name" value="HTH_AraC"/>
</dbReference>
<dbReference type="InterPro" id="IPR029442">
    <property type="entry name" value="GyrI-like"/>
</dbReference>
<dbReference type="SUPFAM" id="SSF55136">
    <property type="entry name" value="Probable bacterial effector-binding domain"/>
    <property type="match status" value="1"/>
</dbReference>
<dbReference type="SMART" id="SM00871">
    <property type="entry name" value="AraC_E_bind"/>
    <property type="match status" value="1"/>
</dbReference>
<evidence type="ECO:0000259" key="4">
    <source>
        <dbReference type="PROSITE" id="PS01124"/>
    </source>
</evidence>
<evidence type="ECO:0000256" key="2">
    <source>
        <dbReference type="ARBA" id="ARBA00023125"/>
    </source>
</evidence>
<dbReference type="InterPro" id="IPR009057">
    <property type="entry name" value="Homeodomain-like_sf"/>
</dbReference>
<dbReference type="AlphaFoldDB" id="H1YAL8"/>
<dbReference type="Pfam" id="PF06445">
    <property type="entry name" value="GyrI-like"/>
    <property type="match status" value="1"/>
</dbReference>
<evidence type="ECO:0000313" key="6">
    <source>
        <dbReference type="Proteomes" id="UP000002774"/>
    </source>
</evidence>
<dbReference type="EMBL" id="CM001403">
    <property type="protein sequence ID" value="EHQ29138.1"/>
    <property type="molecule type" value="Genomic_DNA"/>
</dbReference>
<dbReference type="RefSeq" id="WP_008510172.1">
    <property type="nucleotide sequence ID" value="NZ_CM001403.1"/>
</dbReference>
<protein>
    <submittedName>
        <fullName evidence="5">Transcriptional regulator, AraC family</fullName>
    </submittedName>
</protein>
<evidence type="ECO:0000256" key="3">
    <source>
        <dbReference type="ARBA" id="ARBA00023163"/>
    </source>
</evidence>
<sequence length="307" mass="35835">MIIRKDNAARADYVQSINKAIRFIDLHLDEDLTLEMVAAAACYSPFHFHRVFSVVTKETLNAYITRRRLEKAASVLMRKKEVGLTEIYLKYGFNSNSSFTRTFKKFYGLSPMQFRNNCPDKFSKIRQADSKNGQKIVAFDKYICNMDHKQWMEMNASIEVKEMPQLQMAYIAHVGHDNLAGTFERLMRWARPKGLMDWSGLKMATIYHDSFKITAPDKVRMSSCMLLQEPVQTDGEIATLTINKGKFIVGRFEMTNVDFEKAWTGMFIWLHENGYKTTDRNPFELYHNDYRKHPENKFIVDLCIPVD</sequence>
<accession>H1YAL8</accession>
<dbReference type="SUPFAM" id="SSF46689">
    <property type="entry name" value="Homeodomain-like"/>
    <property type="match status" value="2"/>
</dbReference>
<dbReference type="SMART" id="SM00342">
    <property type="entry name" value="HTH_ARAC"/>
    <property type="match status" value="1"/>
</dbReference>
<keyword evidence="3" id="KW-0804">Transcription</keyword>
<evidence type="ECO:0000313" key="5">
    <source>
        <dbReference type="EMBL" id="EHQ29138.1"/>
    </source>
</evidence>
<dbReference type="HOGENOM" id="CLU_000445_81_1_10"/>
<dbReference type="GO" id="GO:0003700">
    <property type="term" value="F:DNA-binding transcription factor activity"/>
    <property type="evidence" value="ECO:0007669"/>
    <property type="project" value="InterPro"/>
</dbReference>
<dbReference type="Gene3D" id="3.20.80.10">
    <property type="entry name" value="Regulatory factor, effector binding domain"/>
    <property type="match status" value="1"/>
</dbReference>
<dbReference type="InterPro" id="IPR011256">
    <property type="entry name" value="Reg_factor_effector_dom_sf"/>
</dbReference>
<dbReference type="InterPro" id="IPR050908">
    <property type="entry name" value="SmbC-like"/>
</dbReference>
<gene>
    <name evidence="5" type="ORF">Mucpa_5060</name>
</gene>
<organism evidence="5 6">
    <name type="scientific">Mucilaginibacter paludis DSM 18603</name>
    <dbReference type="NCBI Taxonomy" id="714943"/>
    <lineage>
        <taxon>Bacteria</taxon>
        <taxon>Pseudomonadati</taxon>
        <taxon>Bacteroidota</taxon>
        <taxon>Sphingobacteriia</taxon>
        <taxon>Sphingobacteriales</taxon>
        <taxon>Sphingobacteriaceae</taxon>
        <taxon>Mucilaginibacter</taxon>
    </lineage>
</organism>
<dbReference type="Pfam" id="PF12833">
    <property type="entry name" value="HTH_18"/>
    <property type="match status" value="1"/>
</dbReference>
<dbReference type="InterPro" id="IPR010499">
    <property type="entry name" value="AraC_E-bd"/>
</dbReference>
<dbReference type="PANTHER" id="PTHR40055:SF1">
    <property type="entry name" value="TRANSCRIPTIONAL REGULATOR YGIV-RELATED"/>
    <property type="match status" value="1"/>
</dbReference>